<dbReference type="Gene3D" id="3.20.20.140">
    <property type="entry name" value="Metal-dependent hydrolases"/>
    <property type="match status" value="1"/>
</dbReference>
<dbReference type="Pfam" id="PF02614">
    <property type="entry name" value="UxaC"/>
    <property type="match status" value="1"/>
</dbReference>
<dbReference type="Gene3D" id="1.10.2020.10">
    <property type="entry name" value="uronate isomerase, domain 2, chain A"/>
    <property type="match status" value="1"/>
</dbReference>
<dbReference type="AlphaFoldDB" id="A0A1R3XRB9"/>
<dbReference type="GO" id="GO:0042840">
    <property type="term" value="P:D-glucuronate catabolic process"/>
    <property type="evidence" value="ECO:0007669"/>
    <property type="project" value="TreeGrafter"/>
</dbReference>
<dbReference type="GO" id="GO:0019698">
    <property type="term" value="P:D-galacturonate catabolic process"/>
    <property type="evidence" value="ECO:0007669"/>
    <property type="project" value="TreeGrafter"/>
</dbReference>
<comment type="catalytic activity">
    <reaction evidence="1 7">
        <text>D-glucuronate = D-fructuronate</text>
        <dbReference type="Rhea" id="RHEA:13049"/>
        <dbReference type="ChEBI" id="CHEBI:58720"/>
        <dbReference type="ChEBI" id="CHEBI:59863"/>
        <dbReference type="EC" id="5.3.1.12"/>
    </reaction>
</comment>
<dbReference type="UniPathway" id="UPA00246"/>
<evidence type="ECO:0000313" key="9">
    <source>
        <dbReference type="Proteomes" id="UP000187181"/>
    </source>
</evidence>
<keyword evidence="6 7" id="KW-0413">Isomerase</keyword>
<sequence>MRNTITDTYTITPFLDENFLLQTETARRLYHEHAKDMPIVDYHCHLSPQDIANDRKFENLTQIWLEGDHYKWRAMRTNGVPERFCTGDADDYAKFEKWAETVPYTMRNPLYHWTHMELKRPFSIDTILKPETAREIYDACTAMLQTDEYSVRGILKKMNVEIICTTDDPIDTLEHHQKIKADNFGIQVLPAFRADKVLAIDDEAVFLPYLQKLAEASGIAIDNYQGLLDALQQRHDFFHENGCRLSDHGLESMYAEHYTEQEVKAIFEKALQKQSLTKEEVLKFKSAMLMQLALMDHAKNWTQQFHLGALRNNNTRMMRELGPDTGFDSIGDFDVARPLARFMDKLDNSNQLAKTILYNLNPSQNELYATMIGNFNDGSTPGKIQYGSAWWFLDQKDGMERQLNALSNMGLLSRFVGMLTDSRSFLSYPRHEYFRRILCNMIGNDVENGELPASEMAWLGQLVEDICYNNAKSYFNF</sequence>
<dbReference type="NCBIfam" id="NF002794">
    <property type="entry name" value="PRK02925.1"/>
    <property type="match status" value="1"/>
</dbReference>
<evidence type="ECO:0000256" key="6">
    <source>
        <dbReference type="ARBA" id="ARBA00023235"/>
    </source>
</evidence>
<evidence type="ECO:0000256" key="7">
    <source>
        <dbReference type="HAMAP-Rule" id="MF_00675"/>
    </source>
</evidence>
<dbReference type="PANTHER" id="PTHR30068">
    <property type="entry name" value="URONATE ISOMERASE"/>
    <property type="match status" value="1"/>
</dbReference>
<gene>
    <name evidence="7" type="primary">uxaC</name>
    <name evidence="8" type="ORF">SAMN05444128_3560</name>
</gene>
<comment type="similarity">
    <text evidence="3 7">Belongs to the metallo-dependent hydrolases superfamily. Uronate isomerase family.</text>
</comment>
<evidence type="ECO:0000256" key="5">
    <source>
        <dbReference type="ARBA" id="ARBA00020555"/>
    </source>
</evidence>
<evidence type="ECO:0000256" key="4">
    <source>
        <dbReference type="ARBA" id="ARBA00012546"/>
    </source>
</evidence>
<dbReference type="InterPro" id="IPR032466">
    <property type="entry name" value="Metal_Hydrolase"/>
</dbReference>
<keyword evidence="9" id="KW-1185">Reference proteome</keyword>
<accession>A0A1R3XRB9</accession>
<dbReference type="Proteomes" id="UP000187181">
    <property type="component" value="Unassembled WGS sequence"/>
</dbReference>
<dbReference type="SUPFAM" id="SSF51556">
    <property type="entry name" value="Metallo-dependent hydrolases"/>
    <property type="match status" value="1"/>
</dbReference>
<comment type="pathway">
    <text evidence="2 7">Carbohydrate metabolism; pentose and glucuronate interconversion.</text>
</comment>
<name>A0A1R3XRB9_9BACT</name>
<dbReference type="PANTHER" id="PTHR30068:SF4">
    <property type="entry name" value="URONATE ISOMERASE"/>
    <property type="match status" value="1"/>
</dbReference>
<evidence type="ECO:0000256" key="2">
    <source>
        <dbReference type="ARBA" id="ARBA00004892"/>
    </source>
</evidence>
<reference evidence="9" key="1">
    <citation type="submission" date="2017-01" db="EMBL/GenBank/DDBJ databases">
        <authorList>
            <person name="Varghese N."/>
            <person name="Submissions S."/>
        </authorList>
    </citation>
    <scope>NUCLEOTIDE SEQUENCE [LARGE SCALE GENOMIC DNA]</scope>
    <source>
        <strain evidence="9">LP100</strain>
    </source>
</reference>
<dbReference type="EC" id="5.3.1.12" evidence="4 7"/>
<dbReference type="OrthoDB" id="9766564at2"/>
<dbReference type="EMBL" id="FTPP01000004">
    <property type="protein sequence ID" value="SIT94421.1"/>
    <property type="molecule type" value="Genomic_DNA"/>
</dbReference>
<evidence type="ECO:0000256" key="1">
    <source>
        <dbReference type="ARBA" id="ARBA00001165"/>
    </source>
</evidence>
<dbReference type="STRING" id="1317125.SAMN05444128_3560"/>
<dbReference type="GO" id="GO:0008880">
    <property type="term" value="F:glucuronate isomerase activity"/>
    <property type="evidence" value="ECO:0007669"/>
    <property type="project" value="UniProtKB-UniRule"/>
</dbReference>
<comment type="catalytic activity">
    <reaction evidence="7">
        <text>aldehydo-D-galacturonate = keto-D-tagaturonate</text>
        <dbReference type="Rhea" id="RHEA:27702"/>
        <dbReference type="ChEBI" id="CHEBI:12952"/>
        <dbReference type="ChEBI" id="CHEBI:17886"/>
    </reaction>
</comment>
<dbReference type="RefSeq" id="WP_076671651.1">
    <property type="nucleotide sequence ID" value="NZ_FTPP01000004.1"/>
</dbReference>
<dbReference type="HAMAP" id="MF_00675">
    <property type="entry name" value="UxaC"/>
    <property type="match status" value="1"/>
</dbReference>
<dbReference type="InterPro" id="IPR003766">
    <property type="entry name" value="Uronate_isomerase"/>
</dbReference>
<evidence type="ECO:0000256" key="3">
    <source>
        <dbReference type="ARBA" id="ARBA00008397"/>
    </source>
</evidence>
<proteinExistence type="inferred from homology"/>
<organism evidence="8 9">
    <name type="scientific">Pontibacter indicus</name>
    <dbReference type="NCBI Taxonomy" id="1317125"/>
    <lineage>
        <taxon>Bacteria</taxon>
        <taxon>Pseudomonadati</taxon>
        <taxon>Bacteroidota</taxon>
        <taxon>Cytophagia</taxon>
        <taxon>Cytophagales</taxon>
        <taxon>Hymenobacteraceae</taxon>
        <taxon>Pontibacter</taxon>
    </lineage>
</organism>
<evidence type="ECO:0000313" key="8">
    <source>
        <dbReference type="EMBL" id="SIT94421.1"/>
    </source>
</evidence>
<protein>
    <recommendedName>
        <fullName evidence="5 7">Uronate isomerase</fullName>
        <ecNumber evidence="4 7">5.3.1.12</ecNumber>
    </recommendedName>
    <alternativeName>
        <fullName evidence="7">Glucuronate isomerase</fullName>
    </alternativeName>
    <alternativeName>
        <fullName evidence="7">Uronic isomerase</fullName>
    </alternativeName>
</protein>